<dbReference type="PANTHER" id="PTHR35391:SF7">
    <property type="entry name" value="C2H2-TYPE DOMAIN-CONTAINING PROTEIN"/>
    <property type="match status" value="1"/>
</dbReference>
<reference evidence="1" key="1">
    <citation type="submission" date="2021-11" db="EMBL/GenBank/DDBJ databases">
        <title>Purpureocillium_takamizusanense_genome.</title>
        <authorList>
            <person name="Nguyen N.-H."/>
        </authorList>
    </citation>
    <scope>NUCLEOTIDE SEQUENCE</scope>
    <source>
        <strain evidence="1">PT3</strain>
    </source>
</reference>
<dbReference type="KEGG" id="ptkz:JDV02_009018"/>
<dbReference type="GeneID" id="72070963"/>
<dbReference type="PANTHER" id="PTHR35391">
    <property type="entry name" value="C2H2-TYPE DOMAIN-CONTAINING PROTEIN-RELATED"/>
    <property type="match status" value="1"/>
</dbReference>
<dbReference type="RefSeq" id="XP_047846665.1">
    <property type="nucleotide sequence ID" value="XM_047990656.1"/>
</dbReference>
<protein>
    <submittedName>
        <fullName evidence="1">Uncharacterized protein</fullName>
    </submittedName>
</protein>
<dbReference type="AlphaFoldDB" id="A0A9Q8QL96"/>
<name>A0A9Q8QL96_9HYPO</name>
<organism evidence="1 2">
    <name type="scientific">Purpureocillium takamizusanense</name>
    <dbReference type="NCBI Taxonomy" id="2060973"/>
    <lineage>
        <taxon>Eukaryota</taxon>
        <taxon>Fungi</taxon>
        <taxon>Dikarya</taxon>
        <taxon>Ascomycota</taxon>
        <taxon>Pezizomycotina</taxon>
        <taxon>Sordariomycetes</taxon>
        <taxon>Hypocreomycetidae</taxon>
        <taxon>Hypocreales</taxon>
        <taxon>Ophiocordycipitaceae</taxon>
        <taxon>Purpureocillium</taxon>
    </lineage>
</organism>
<gene>
    <name evidence="1" type="ORF">JDV02_009018</name>
</gene>
<proteinExistence type="predicted"/>
<accession>A0A9Q8QL96</accession>
<keyword evidence="2" id="KW-1185">Reference proteome</keyword>
<dbReference type="Proteomes" id="UP000829364">
    <property type="component" value="Chromosome 9"/>
</dbReference>
<sequence>MATGEATTIAGAAELALSDFQRCLHLSAQLHPRESALVEDQLARFSLWMSEIGVFARERASVDHRLREAPDVRDAVIGLLETLADSVQNCSLTLQSILDSRKETAESLSIAEARVSSSVRAIAGEIHLLYRLSNTIRRAGRESQNIRC</sequence>
<evidence type="ECO:0000313" key="1">
    <source>
        <dbReference type="EMBL" id="UNI23184.1"/>
    </source>
</evidence>
<dbReference type="EMBL" id="CP086362">
    <property type="protein sequence ID" value="UNI23184.1"/>
    <property type="molecule type" value="Genomic_DNA"/>
</dbReference>
<dbReference type="OrthoDB" id="20872at2759"/>
<evidence type="ECO:0000313" key="2">
    <source>
        <dbReference type="Proteomes" id="UP000829364"/>
    </source>
</evidence>